<keyword evidence="4" id="KW-1185">Reference proteome</keyword>
<dbReference type="AlphaFoldDB" id="A0A497XQZ0"/>
<dbReference type="Proteomes" id="UP000267841">
    <property type="component" value="Unassembled WGS sequence"/>
</dbReference>
<evidence type="ECO:0000313" key="4">
    <source>
        <dbReference type="Proteomes" id="UP000267841"/>
    </source>
</evidence>
<dbReference type="GO" id="GO:0000160">
    <property type="term" value="P:phosphorelay signal transduction system"/>
    <property type="evidence" value="ECO:0007669"/>
    <property type="project" value="InterPro"/>
</dbReference>
<comment type="caution">
    <text evidence="3">The sequence shown here is derived from an EMBL/GenBank/DDBJ whole genome shotgun (WGS) entry which is preliminary data.</text>
</comment>
<dbReference type="InterPro" id="IPR001789">
    <property type="entry name" value="Sig_transdc_resp-reg_receiver"/>
</dbReference>
<organism evidence="3 4">
    <name type="scientific">Hydrogenivirga caldilitoris</name>
    <dbReference type="NCBI Taxonomy" id="246264"/>
    <lineage>
        <taxon>Bacteria</taxon>
        <taxon>Pseudomonadati</taxon>
        <taxon>Aquificota</taxon>
        <taxon>Aquificia</taxon>
        <taxon>Aquificales</taxon>
        <taxon>Aquificaceae</taxon>
        <taxon>Hydrogenivirga</taxon>
    </lineage>
</organism>
<dbReference type="Gene3D" id="3.40.50.2300">
    <property type="match status" value="1"/>
</dbReference>
<sequence length="116" mass="12566">MKVLLSDSNLITSSKVSSLLKSQGWEVFSASRWTKAKEILQENPDISVAVINLEGFGGLELLENLKKENPEVKVITYCGHMNLPLQSKAQELGADIVVPNSVIVNSAAELVAKLTS</sequence>
<proteinExistence type="predicted"/>
<dbReference type="OrthoDB" id="15531at2"/>
<gene>
    <name evidence="3" type="ORF">BCF55_0835</name>
</gene>
<dbReference type="Pfam" id="PF00072">
    <property type="entry name" value="Response_reg"/>
    <property type="match status" value="1"/>
</dbReference>
<evidence type="ECO:0000259" key="2">
    <source>
        <dbReference type="PROSITE" id="PS50110"/>
    </source>
</evidence>
<accession>A0A497XQZ0</accession>
<evidence type="ECO:0000313" key="3">
    <source>
        <dbReference type="EMBL" id="RLJ70559.1"/>
    </source>
</evidence>
<evidence type="ECO:0000256" key="1">
    <source>
        <dbReference type="PROSITE-ProRule" id="PRU00169"/>
    </source>
</evidence>
<dbReference type="InterPro" id="IPR011006">
    <property type="entry name" value="CheY-like_superfamily"/>
</dbReference>
<dbReference type="SUPFAM" id="SSF52172">
    <property type="entry name" value="CheY-like"/>
    <property type="match status" value="1"/>
</dbReference>
<comment type="caution">
    <text evidence="1">Lacks conserved residue(s) required for the propagation of feature annotation.</text>
</comment>
<dbReference type="RefSeq" id="WP_121010400.1">
    <property type="nucleotide sequence ID" value="NZ_RCCJ01000001.1"/>
</dbReference>
<dbReference type="EMBL" id="RCCJ01000001">
    <property type="protein sequence ID" value="RLJ70559.1"/>
    <property type="molecule type" value="Genomic_DNA"/>
</dbReference>
<protein>
    <submittedName>
        <fullName evidence="3">Response regulator receiver domain-containing protein</fullName>
    </submittedName>
</protein>
<name>A0A497XQZ0_9AQUI</name>
<dbReference type="PROSITE" id="PS50110">
    <property type="entry name" value="RESPONSE_REGULATORY"/>
    <property type="match status" value="1"/>
</dbReference>
<feature type="domain" description="Response regulatory" evidence="2">
    <location>
        <begin position="2"/>
        <end position="115"/>
    </location>
</feature>
<reference evidence="3 4" key="1">
    <citation type="submission" date="2018-10" db="EMBL/GenBank/DDBJ databases">
        <title>Genomic Encyclopedia of Archaeal and Bacterial Type Strains, Phase II (KMG-II): from individual species to whole genera.</title>
        <authorList>
            <person name="Goeker M."/>
        </authorList>
    </citation>
    <scope>NUCLEOTIDE SEQUENCE [LARGE SCALE GENOMIC DNA]</scope>
    <source>
        <strain evidence="3 4">DSM 16510</strain>
    </source>
</reference>